<name>A0A4P8XQ34_9BACL</name>
<dbReference type="Pfam" id="PF05489">
    <property type="entry name" value="Phage_tail_X"/>
    <property type="match status" value="1"/>
</dbReference>
<gene>
    <name evidence="1" type="ORF">E6C60_3100</name>
</gene>
<dbReference type="EMBL" id="CP040396">
    <property type="protein sequence ID" value="QCT03811.1"/>
    <property type="molecule type" value="Genomic_DNA"/>
</dbReference>
<organism evidence="1 2">
    <name type="scientific">Paenibacillus algicola</name>
    <dbReference type="NCBI Taxonomy" id="2565926"/>
    <lineage>
        <taxon>Bacteria</taxon>
        <taxon>Bacillati</taxon>
        <taxon>Bacillota</taxon>
        <taxon>Bacilli</taxon>
        <taxon>Bacillales</taxon>
        <taxon>Paenibacillaceae</taxon>
        <taxon>Paenibacillus</taxon>
    </lineage>
</organism>
<protein>
    <submittedName>
        <fullName evidence="1">Phage Tail Protein X</fullName>
    </submittedName>
</protein>
<dbReference type="RefSeq" id="WP_138226629.1">
    <property type="nucleotide sequence ID" value="NZ_CP040396.1"/>
</dbReference>
<sequence>MKTYRTIQGDTWDSIAFSVAGKESFMVQLMNANPDYAEVVIFPAGVLLQVPVIPVESASTLPPWRQEDGS</sequence>
<accession>A0A4P8XQ34</accession>
<proteinExistence type="predicted"/>
<dbReference type="Proteomes" id="UP000300879">
    <property type="component" value="Chromosome"/>
</dbReference>
<dbReference type="InterPro" id="IPR008861">
    <property type="entry name" value="GpX-like"/>
</dbReference>
<dbReference type="AlphaFoldDB" id="A0A4P8XQ34"/>
<evidence type="ECO:0000313" key="1">
    <source>
        <dbReference type="EMBL" id="QCT03811.1"/>
    </source>
</evidence>
<dbReference type="OrthoDB" id="2941457at2"/>
<dbReference type="KEGG" id="palo:E6C60_3100"/>
<keyword evidence="2" id="KW-1185">Reference proteome</keyword>
<evidence type="ECO:0000313" key="2">
    <source>
        <dbReference type="Proteomes" id="UP000300879"/>
    </source>
</evidence>
<reference evidence="1 2" key="1">
    <citation type="submission" date="2019-05" db="EMBL/GenBank/DDBJ databases">
        <authorList>
            <person name="Chen C."/>
        </authorList>
    </citation>
    <scope>NUCLEOTIDE SEQUENCE [LARGE SCALE GENOMIC DNA]</scope>
    <source>
        <strain evidence="1 2">HB172198</strain>
    </source>
</reference>